<evidence type="ECO:0000313" key="3">
    <source>
        <dbReference type="EMBL" id="KAF0973339.1"/>
    </source>
</evidence>
<gene>
    <name evidence="3" type="ORF">FDP41_008546</name>
</gene>
<dbReference type="EMBL" id="VFQX01000061">
    <property type="protein sequence ID" value="KAF0973339.1"/>
    <property type="molecule type" value="Genomic_DNA"/>
</dbReference>
<dbReference type="RefSeq" id="XP_044558052.1">
    <property type="nucleotide sequence ID" value="XM_044712411.1"/>
</dbReference>
<evidence type="ECO:0000256" key="1">
    <source>
        <dbReference type="ARBA" id="ARBA00022801"/>
    </source>
</evidence>
<dbReference type="VEuPathDB" id="AmoebaDB:NfTy_092550"/>
<dbReference type="GeneID" id="68115764"/>
<organism evidence="3 4">
    <name type="scientific">Naegleria fowleri</name>
    <name type="common">Brain eating amoeba</name>
    <dbReference type="NCBI Taxonomy" id="5763"/>
    <lineage>
        <taxon>Eukaryota</taxon>
        <taxon>Discoba</taxon>
        <taxon>Heterolobosea</taxon>
        <taxon>Tetramitia</taxon>
        <taxon>Eutetramitia</taxon>
        <taxon>Vahlkampfiidae</taxon>
        <taxon>Naegleria</taxon>
    </lineage>
</organism>
<evidence type="ECO:0000313" key="4">
    <source>
        <dbReference type="Proteomes" id="UP000444721"/>
    </source>
</evidence>
<sequence length="453" mass="52771">MSLTLLLACMALPLLFYYVWQNWQLLTTSPLHALTRLLHKLFLFKERNLLSSASTTYGTHCSPEARALFSMVSLVAIDDSEPTRPLQRMEFVKMRQHLNFMMSSVLSKAKYEWKRTSSHDSPIRIKVFSRPCQTSRTKAHFLKSLWIYQDDENHHSHLENSTTTGITNSNTTSSHHHHHRKTLIYFHGGGYYFGSPEAYSGFFIPFARKYGINVYLADYILSPDQVEHSFREIFTDAYEELNFVFRELKLRPQDVCLGGDSAGGNLVLNLMRMMSLNCCSSSSSSTLEDLHSVQLNVDTLEDLHSFKYSELSKFLILSPWCDLEMTHASVFEKDNRNEMMLSRNLLLKCREGKVPFESDPSEFSVLKFSRNVLKQMLRNKKILLNWGDCERLREEIEKFAKILRELKEEEKMGMEFIELVGRDMCHDYPFLFNYELPEAIEALDRFAEFVKSD</sequence>
<dbReference type="OrthoDB" id="2152029at2759"/>
<keyword evidence="1" id="KW-0378">Hydrolase</keyword>
<dbReference type="InterPro" id="IPR013094">
    <property type="entry name" value="AB_hydrolase_3"/>
</dbReference>
<dbReference type="Gene3D" id="3.40.50.1820">
    <property type="entry name" value="alpha/beta hydrolase"/>
    <property type="match status" value="1"/>
</dbReference>
<dbReference type="VEuPathDB" id="AmoebaDB:FDP41_008546"/>
<dbReference type="Proteomes" id="UP000444721">
    <property type="component" value="Unassembled WGS sequence"/>
</dbReference>
<dbReference type="InterPro" id="IPR050300">
    <property type="entry name" value="GDXG_lipolytic_enzyme"/>
</dbReference>
<dbReference type="PANTHER" id="PTHR48081:SF8">
    <property type="entry name" value="ALPHA_BETA HYDROLASE FOLD-3 DOMAIN-CONTAINING PROTEIN-RELATED"/>
    <property type="match status" value="1"/>
</dbReference>
<keyword evidence="4" id="KW-1185">Reference proteome</keyword>
<dbReference type="OMA" id="HHSHLEN"/>
<dbReference type="PANTHER" id="PTHR48081">
    <property type="entry name" value="AB HYDROLASE SUPERFAMILY PROTEIN C4A8.06C"/>
    <property type="match status" value="1"/>
</dbReference>
<evidence type="ECO:0000259" key="2">
    <source>
        <dbReference type="Pfam" id="PF07859"/>
    </source>
</evidence>
<name>A0A6A5BKG0_NAEFO</name>
<accession>A0A6A5BKG0</accession>
<reference evidence="3 4" key="1">
    <citation type="journal article" date="2019" name="Sci. Rep.">
        <title>Nanopore sequencing improves the draft genome of the human pathogenic amoeba Naegleria fowleri.</title>
        <authorList>
            <person name="Liechti N."/>
            <person name="Schurch N."/>
            <person name="Bruggmann R."/>
            <person name="Wittwer M."/>
        </authorList>
    </citation>
    <scope>NUCLEOTIDE SEQUENCE [LARGE SCALE GENOMIC DNA]</scope>
    <source>
        <strain evidence="3 4">ATCC 30894</strain>
    </source>
</reference>
<proteinExistence type="predicted"/>
<feature type="domain" description="Alpha/beta hydrolase fold-3" evidence="2">
    <location>
        <begin position="183"/>
        <end position="409"/>
    </location>
</feature>
<protein>
    <recommendedName>
        <fullName evidence="2">Alpha/beta hydrolase fold-3 domain-containing protein</fullName>
    </recommendedName>
</protein>
<dbReference type="SUPFAM" id="SSF53474">
    <property type="entry name" value="alpha/beta-Hydrolases"/>
    <property type="match status" value="1"/>
</dbReference>
<dbReference type="VEuPathDB" id="AmoebaDB:NF0073140"/>
<dbReference type="InterPro" id="IPR029058">
    <property type="entry name" value="AB_hydrolase_fold"/>
</dbReference>
<comment type="caution">
    <text evidence="3">The sequence shown here is derived from an EMBL/GenBank/DDBJ whole genome shotgun (WGS) entry which is preliminary data.</text>
</comment>
<dbReference type="AlphaFoldDB" id="A0A6A5BKG0"/>
<dbReference type="GO" id="GO:0016787">
    <property type="term" value="F:hydrolase activity"/>
    <property type="evidence" value="ECO:0007669"/>
    <property type="project" value="UniProtKB-KW"/>
</dbReference>
<dbReference type="Pfam" id="PF07859">
    <property type="entry name" value="Abhydrolase_3"/>
    <property type="match status" value="1"/>
</dbReference>